<dbReference type="PANTHER" id="PTHR45642:SF30">
    <property type="entry name" value="SGNH HYDROLASE-TYPE ESTERASE DOMAIN-CONTAINING PROTEIN"/>
    <property type="match status" value="1"/>
</dbReference>
<keyword evidence="2" id="KW-0732">Signal</keyword>
<dbReference type="InterPro" id="IPR035669">
    <property type="entry name" value="SGNH_plant_lipase-like"/>
</dbReference>
<dbReference type="InterPro" id="IPR050592">
    <property type="entry name" value="GDSL_lipolytic_enzyme"/>
</dbReference>
<name>A0A2N9FHD7_FAGSY</name>
<evidence type="ECO:0000256" key="2">
    <source>
        <dbReference type="SAM" id="SignalP"/>
    </source>
</evidence>
<dbReference type="SUPFAM" id="SSF52266">
    <property type="entry name" value="SGNH hydrolase"/>
    <property type="match status" value="1"/>
</dbReference>
<protein>
    <recommendedName>
        <fullName evidence="4">GDSL esterase/lipase</fullName>
    </recommendedName>
</protein>
<comment type="similarity">
    <text evidence="1">Belongs to the 'GDSL' lipolytic enzyme family.</text>
</comment>
<organism evidence="3">
    <name type="scientific">Fagus sylvatica</name>
    <name type="common">Beechnut</name>
    <dbReference type="NCBI Taxonomy" id="28930"/>
    <lineage>
        <taxon>Eukaryota</taxon>
        <taxon>Viridiplantae</taxon>
        <taxon>Streptophyta</taxon>
        <taxon>Embryophyta</taxon>
        <taxon>Tracheophyta</taxon>
        <taxon>Spermatophyta</taxon>
        <taxon>Magnoliopsida</taxon>
        <taxon>eudicotyledons</taxon>
        <taxon>Gunneridae</taxon>
        <taxon>Pentapetalae</taxon>
        <taxon>rosids</taxon>
        <taxon>fabids</taxon>
        <taxon>Fagales</taxon>
        <taxon>Fagaceae</taxon>
        <taxon>Fagus</taxon>
    </lineage>
</organism>
<feature type="signal peptide" evidence="2">
    <location>
        <begin position="1"/>
        <end position="25"/>
    </location>
</feature>
<evidence type="ECO:0000313" key="3">
    <source>
        <dbReference type="EMBL" id="SPC86642.1"/>
    </source>
</evidence>
<dbReference type="FunFam" id="3.40.50.1110:FF:000003">
    <property type="entry name" value="GDSL esterase/lipase APG"/>
    <property type="match status" value="1"/>
</dbReference>
<evidence type="ECO:0000256" key="1">
    <source>
        <dbReference type="ARBA" id="ARBA00008668"/>
    </source>
</evidence>
<dbReference type="EMBL" id="OIVN01000868">
    <property type="protein sequence ID" value="SPC86642.1"/>
    <property type="molecule type" value="Genomic_DNA"/>
</dbReference>
<evidence type="ECO:0008006" key="4">
    <source>
        <dbReference type="Google" id="ProtNLM"/>
    </source>
</evidence>
<dbReference type="PANTHER" id="PTHR45642">
    <property type="entry name" value="GDSL ESTERASE/LIPASE EXL3"/>
    <property type="match status" value="1"/>
</dbReference>
<proteinExistence type="inferred from homology"/>
<dbReference type="InterPro" id="IPR001087">
    <property type="entry name" value="GDSL"/>
</dbReference>
<dbReference type="AlphaFoldDB" id="A0A2N9FHD7"/>
<dbReference type="Gene3D" id="3.40.50.1110">
    <property type="entry name" value="SGNH hydrolase"/>
    <property type="match status" value="1"/>
</dbReference>
<feature type="chain" id="PRO_5014815554" description="GDSL esterase/lipase" evidence="2">
    <location>
        <begin position="26"/>
        <end position="365"/>
    </location>
</feature>
<dbReference type="GO" id="GO:0016788">
    <property type="term" value="F:hydrolase activity, acting on ester bonds"/>
    <property type="evidence" value="ECO:0007669"/>
    <property type="project" value="InterPro"/>
</dbReference>
<dbReference type="CDD" id="cd01837">
    <property type="entry name" value="SGNH_plant_lipase_like"/>
    <property type="match status" value="1"/>
</dbReference>
<accession>A0A2N9FHD7</accession>
<dbReference type="InterPro" id="IPR036514">
    <property type="entry name" value="SGNH_hydro_sf"/>
</dbReference>
<sequence>MKILLQPFFLIFVQILTIITNTCKASTLPKYPAILIFGDSSVDTGNNNFLTTIFQSNHYPYGHDFPGQVPTGRFSDGKIPPDLLAKSLGIKDIVPAFLDPTKSNDELLTGVSFASAGSGFDDLTIVASGVLSMTEQIELFKNYIQKLEGLAGQDKAMKIISGAMVSISAGVNDFGYNFYNFPATRRRQFTIGQYQDFILGRIQTFVKELYGLGLRTMLIGGLPPMGCLPIQITARFKDPRDRRCLEDQNSDSQAYNQKLAIMLPELQGSLPGSKLVFANGYVPFIDMINNPQKYGFVEVNRGCCGTGFVEMASLCNIKTPICQNPSQFLFWDSIHPSQKAYQYIANYLESRVLPLLFEDSEHQSR</sequence>
<gene>
    <name evidence="3" type="ORF">FSB_LOCUS14524</name>
</gene>
<dbReference type="Pfam" id="PF00657">
    <property type="entry name" value="Lipase_GDSL"/>
    <property type="match status" value="1"/>
</dbReference>
<reference evidence="3" key="1">
    <citation type="submission" date="2018-02" db="EMBL/GenBank/DDBJ databases">
        <authorList>
            <person name="Cohen D.B."/>
            <person name="Kent A.D."/>
        </authorList>
    </citation>
    <scope>NUCLEOTIDE SEQUENCE</scope>
</reference>